<dbReference type="OrthoDB" id="1118734at2"/>
<evidence type="ECO:0000313" key="2">
    <source>
        <dbReference type="Proteomes" id="UP000443153"/>
    </source>
</evidence>
<proteinExistence type="predicted"/>
<protein>
    <submittedName>
        <fullName evidence="1">DUF2490 domain-containing protein</fullName>
    </submittedName>
</protein>
<dbReference type="Pfam" id="PF10677">
    <property type="entry name" value="DUF2490"/>
    <property type="match status" value="1"/>
</dbReference>
<gene>
    <name evidence="1" type="ORF">GJ691_18475</name>
</gene>
<name>A0A6I2MUK6_9FLAO</name>
<dbReference type="InterPro" id="IPR019619">
    <property type="entry name" value="DUF2490"/>
</dbReference>
<reference evidence="1 2" key="1">
    <citation type="submission" date="2019-11" db="EMBL/GenBank/DDBJ databases">
        <title>Maribacter lutea sp. nov., a marine bacterium isolated from intertidal sand.</title>
        <authorList>
            <person name="Liu A."/>
        </authorList>
    </citation>
    <scope>NUCLEOTIDE SEQUENCE [LARGE SCALE GENOMIC DNA]</scope>
    <source>
        <strain evidence="1 2">RZ05</strain>
    </source>
</reference>
<dbReference type="Proteomes" id="UP000443153">
    <property type="component" value="Unassembled WGS sequence"/>
</dbReference>
<dbReference type="EMBL" id="WKJH01000030">
    <property type="protein sequence ID" value="MRX66144.1"/>
    <property type="molecule type" value="Genomic_DNA"/>
</dbReference>
<organism evidence="1 2">
    <name type="scientific">Maribacter luteus</name>
    <dbReference type="NCBI Taxonomy" id="2594478"/>
    <lineage>
        <taxon>Bacteria</taxon>
        <taxon>Pseudomonadati</taxon>
        <taxon>Bacteroidota</taxon>
        <taxon>Flavobacteriia</taxon>
        <taxon>Flavobacteriales</taxon>
        <taxon>Flavobacteriaceae</taxon>
        <taxon>Maribacter</taxon>
    </lineage>
</organism>
<evidence type="ECO:0000313" key="1">
    <source>
        <dbReference type="EMBL" id="MRX66144.1"/>
    </source>
</evidence>
<sequence>MTIMKRGILLFYLLFSSILSSQSKDEWGSWIMLYGDNEISKNLDIVTEFRLHHYEIFDVLDNQFYKIGLGYRITPEVSVGAGYVHHYSETRTSISTSENRPYEEICLKRKIKKLSISNRYRLEHRWINNDGVTDFINRMRYRLQVTHPLGANFYIKVFDEVFLNLEQTIFNQNRLHGGIGYTFSPDFKVELGYVKNHFNTHMDDILRIGILFKTHLRKKTNTL</sequence>
<keyword evidence="2" id="KW-1185">Reference proteome</keyword>
<comment type="caution">
    <text evidence="1">The sequence shown here is derived from an EMBL/GenBank/DDBJ whole genome shotgun (WGS) entry which is preliminary data.</text>
</comment>
<accession>A0A6I2MUK6</accession>
<dbReference type="AlphaFoldDB" id="A0A6I2MUK6"/>